<name>A0A0L0DUA3_THETB</name>
<reference evidence="2 3" key="1">
    <citation type="submission" date="2010-05" db="EMBL/GenBank/DDBJ databases">
        <title>The Genome Sequence of Thecamonas trahens ATCC 50062.</title>
        <authorList>
            <consortium name="The Broad Institute Genome Sequencing Platform"/>
            <person name="Russ C."/>
            <person name="Cuomo C."/>
            <person name="Shea T."/>
            <person name="Young S.K."/>
            <person name="Zeng Q."/>
            <person name="Koehrsen M."/>
            <person name="Haas B."/>
            <person name="Borodovsky M."/>
            <person name="Guigo R."/>
            <person name="Alvarado L."/>
            <person name="Berlin A."/>
            <person name="Bochicchio J."/>
            <person name="Borenstein D."/>
            <person name="Chapman S."/>
            <person name="Chen Z."/>
            <person name="Freedman E."/>
            <person name="Gellesch M."/>
            <person name="Goldberg J."/>
            <person name="Griggs A."/>
            <person name="Gujja S."/>
            <person name="Heilman E."/>
            <person name="Heiman D."/>
            <person name="Hepburn T."/>
            <person name="Howarth C."/>
            <person name="Jen D."/>
            <person name="Larson L."/>
            <person name="Mehta T."/>
            <person name="Park D."/>
            <person name="Pearson M."/>
            <person name="Roberts A."/>
            <person name="Saif S."/>
            <person name="Shenoy N."/>
            <person name="Sisk P."/>
            <person name="Stolte C."/>
            <person name="Sykes S."/>
            <person name="Thomson T."/>
            <person name="Walk T."/>
            <person name="White J."/>
            <person name="Yandava C."/>
            <person name="Burger G."/>
            <person name="Gray M.W."/>
            <person name="Holland P.W.H."/>
            <person name="King N."/>
            <person name="Lang F.B.F."/>
            <person name="Roger A.J."/>
            <person name="Ruiz-Trillo I."/>
            <person name="Lander E."/>
            <person name="Nusbaum C."/>
        </authorList>
    </citation>
    <scope>NUCLEOTIDE SEQUENCE [LARGE SCALE GENOMIC DNA]</scope>
    <source>
        <strain evidence="2 3">ATCC 50062</strain>
    </source>
</reference>
<protein>
    <submittedName>
        <fullName evidence="2">Uncharacterized protein</fullName>
    </submittedName>
</protein>
<sequence length="420" mass="44027">MADGNESVFNDGETLPGYSACPDPAASDEPPPPYSPETTTSATTTVAGDAPAAKRTVASLGMAMDMTFSATSFPAAFDVNPAEEPLLGGFTTNLLSGDSVITGQYYISPSFLCIYTHANKKVVKIKIRLADIDRYEPVVCVNVGEILKPGISPVLVPEGSIEPVDVSAMRPNAVNLYTAGAVHTFIAGKGPYLIGLSLLYVAWSRAAAAAAAALPWAPRVQLRLATEYSLPASEFILRSLKGAVVSGEHTFPVLIQVWTSYITFTVHDAKVVVPLRDITRVAPSRSLKNPNPEAKGLVLLEVPLASPPPQAAAAPPPRAAAAAPPPVAKKKSRFGGFAKSLKTKAAAVAAMAPLPSSGPADPEAATAAAAAKPPNALQLFMRSNVKHQLVKIDFTPVYNVIMFAWHAANRIPGAVEYAQP</sequence>
<dbReference type="RefSeq" id="XP_013752728.1">
    <property type="nucleotide sequence ID" value="XM_013897274.1"/>
</dbReference>
<accession>A0A0L0DUA3</accession>
<feature type="region of interest" description="Disordered" evidence="1">
    <location>
        <begin position="1"/>
        <end position="48"/>
    </location>
</feature>
<evidence type="ECO:0000313" key="3">
    <source>
        <dbReference type="Proteomes" id="UP000054408"/>
    </source>
</evidence>
<proteinExistence type="predicted"/>
<gene>
    <name evidence="2" type="ORF">AMSG_11375</name>
</gene>
<feature type="compositionally biased region" description="Low complexity" evidence="1">
    <location>
        <begin position="19"/>
        <end position="28"/>
    </location>
</feature>
<dbReference type="EMBL" id="GL349509">
    <property type="protein sequence ID" value="KNC55909.1"/>
    <property type="molecule type" value="Genomic_DNA"/>
</dbReference>
<dbReference type="Proteomes" id="UP000054408">
    <property type="component" value="Unassembled WGS sequence"/>
</dbReference>
<dbReference type="AlphaFoldDB" id="A0A0L0DUA3"/>
<organism evidence="2 3">
    <name type="scientific">Thecamonas trahens ATCC 50062</name>
    <dbReference type="NCBI Taxonomy" id="461836"/>
    <lineage>
        <taxon>Eukaryota</taxon>
        <taxon>Apusozoa</taxon>
        <taxon>Apusomonadida</taxon>
        <taxon>Apusomonadidae</taxon>
        <taxon>Thecamonas</taxon>
    </lineage>
</organism>
<feature type="compositionally biased region" description="Low complexity" evidence="1">
    <location>
        <begin position="36"/>
        <end position="45"/>
    </location>
</feature>
<evidence type="ECO:0000313" key="2">
    <source>
        <dbReference type="EMBL" id="KNC55909.1"/>
    </source>
</evidence>
<evidence type="ECO:0000256" key="1">
    <source>
        <dbReference type="SAM" id="MobiDB-lite"/>
    </source>
</evidence>
<dbReference type="GeneID" id="25569351"/>
<keyword evidence="3" id="KW-1185">Reference proteome</keyword>